<gene>
    <name evidence="1" type="ORF">MPOR_35020</name>
</gene>
<keyword evidence="2" id="KW-1185">Reference proteome</keyword>
<organism evidence="1 2">
    <name type="scientific">Mycolicibacterium poriferae</name>
    <dbReference type="NCBI Taxonomy" id="39694"/>
    <lineage>
        <taxon>Bacteria</taxon>
        <taxon>Bacillati</taxon>
        <taxon>Actinomycetota</taxon>
        <taxon>Actinomycetes</taxon>
        <taxon>Mycobacteriales</taxon>
        <taxon>Mycobacteriaceae</taxon>
        <taxon>Mycolicibacterium</taxon>
    </lineage>
</organism>
<dbReference type="Gene3D" id="1.10.10.10">
    <property type="entry name" value="Winged helix-like DNA-binding domain superfamily/Winged helix DNA-binding domain"/>
    <property type="match status" value="1"/>
</dbReference>
<dbReference type="AlphaFoldDB" id="A0A6N4VA28"/>
<proteinExistence type="predicted"/>
<dbReference type="KEGG" id="mpof:MPOR_35020"/>
<accession>A0A6N4VA28</accession>
<dbReference type="InterPro" id="IPR036388">
    <property type="entry name" value="WH-like_DNA-bd_sf"/>
</dbReference>
<protein>
    <recommendedName>
        <fullName evidence="3">S-adenosylmethionine tRNA ribosyltransferase</fullName>
    </recommendedName>
</protein>
<sequence>MASTETVSQTLRAELRRAADSPGTVAEDALVALSDGPMRERLEAAMRALATHRGRTSSTCPSDVARSVGGDRWRELMDDTRATARRLAAAGVVEITQRGSVVDPNDDWHGPIRIRIVG</sequence>
<dbReference type="EMBL" id="AP022570">
    <property type="protein sequence ID" value="BBX52476.1"/>
    <property type="molecule type" value="Genomic_DNA"/>
</dbReference>
<dbReference type="SUPFAM" id="SSF46785">
    <property type="entry name" value="Winged helix' DNA-binding domain"/>
    <property type="match status" value="1"/>
</dbReference>
<dbReference type="InterPro" id="IPR036390">
    <property type="entry name" value="WH_DNA-bd_sf"/>
</dbReference>
<evidence type="ECO:0000313" key="2">
    <source>
        <dbReference type="Proteomes" id="UP000466785"/>
    </source>
</evidence>
<name>A0A6N4VA28_9MYCO</name>
<dbReference type="InterPro" id="IPR021660">
    <property type="entry name" value="DUF3253"/>
</dbReference>
<dbReference type="Proteomes" id="UP000466785">
    <property type="component" value="Chromosome"/>
</dbReference>
<dbReference type="Pfam" id="PF11625">
    <property type="entry name" value="DUF3253"/>
    <property type="match status" value="1"/>
</dbReference>
<evidence type="ECO:0008006" key="3">
    <source>
        <dbReference type="Google" id="ProtNLM"/>
    </source>
</evidence>
<reference evidence="1 2" key="1">
    <citation type="journal article" date="2019" name="Emerg. Microbes Infect.">
        <title>Comprehensive subspecies identification of 175 nontuberculous mycobacteria species based on 7547 genomic profiles.</title>
        <authorList>
            <person name="Matsumoto Y."/>
            <person name="Kinjo T."/>
            <person name="Motooka D."/>
            <person name="Nabeya D."/>
            <person name="Jung N."/>
            <person name="Uechi K."/>
            <person name="Horii T."/>
            <person name="Iida T."/>
            <person name="Fujita J."/>
            <person name="Nakamura S."/>
        </authorList>
    </citation>
    <scope>NUCLEOTIDE SEQUENCE [LARGE SCALE GENOMIC DNA]</scope>
    <source>
        <strain evidence="1 2">JCM 12603</strain>
    </source>
</reference>
<evidence type="ECO:0000313" key="1">
    <source>
        <dbReference type="EMBL" id="BBX52476.1"/>
    </source>
</evidence>